<accession>A0AAV4S458</accession>
<protein>
    <submittedName>
        <fullName evidence="2">Uncharacterized protein</fullName>
    </submittedName>
</protein>
<gene>
    <name evidence="2" type="ORF">CEXT_698891</name>
</gene>
<dbReference type="Proteomes" id="UP001054945">
    <property type="component" value="Unassembled WGS sequence"/>
</dbReference>
<sequence>MNMDLSLTTAPPIINEAQHCQQLLQAEKEAAQQKKRYDSALGFVNVANIICDQDLLDKMSTAKLTKVALTKAEKEYKAALQRVSDLGLCPLVNCSRHSSAKIKCVSGKNKRTAQADEFILPTKKQTAKVKVQNAKDIINVSNGFDQLTVDETGDGGQEVSPQNLKCRRLCRVERMPKVPETEDAAKPSRRCCATGFHGKKSNPGSLLCQYGARSSTNSIAGPYYGESAQSSNSSKPGSKF</sequence>
<proteinExistence type="predicted"/>
<dbReference type="EMBL" id="BPLR01008797">
    <property type="protein sequence ID" value="GIY27290.1"/>
    <property type="molecule type" value="Genomic_DNA"/>
</dbReference>
<reference evidence="2 3" key="1">
    <citation type="submission" date="2021-06" db="EMBL/GenBank/DDBJ databases">
        <title>Caerostris extrusa draft genome.</title>
        <authorList>
            <person name="Kono N."/>
            <person name="Arakawa K."/>
        </authorList>
    </citation>
    <scope>NUCLEOTIDE SEQUENCE [LARGE SCALE GENOMIC DNA]</scope>
</reference>
<keyword evidence="3" id="KW-1185">Reference proteome</keyword>
<dbReference type="AlphaFoldDB" id="A0AAV4S458"/>
<evidence type="ECO:0000313" key="2">
    <source>
        <dbReference type="EMBL" id="GIY27290.1"/>
    </source>
</evidence>
<evidence type="ECO:0000256" key="1">
    <source>
        <dbReference type="SAM" id="MobiDB-lite"/>
    </source>
</evidence>
<feature type="compositionally biased region" description="Polar residues" evidence="1">
    <location>
        <begin position="227"/>
        <end position="240"/>
    </location>
</feature>
<name>A0AAV4S458_CAEEX</name>
<feature type="region of interest" description="Disordered" evidence="1">
    <location>
        <begin position="219"/>
        <end position="240"/>
    </location>
</feature>
<evidence type="ECO:0000313" key="3">
    <source>
        <dbReference type="Proteomes" id="UP001054945"/>
    </source>
</evidence>
<organism evidence="2 3">
    <name type="scientific">Caerostris extrusa</name>
    <name type="common">Bark spider</name>
    <name type="synonym">Caerostris bankana</name>
    <dbReference type="NCBI Taxonomy" id="172846"/>
    <lineage>
        <taxon>Eukaryota</taxon>
        <taxon>Metazoa</taxon>
        <taxon>Ecdysozoa</taxon>
        <taxon>Arthropoda</taxon>
        <taxon>Chelicerata</taxon>
        <taxon>Arachnida</taxon>
        <taxon>Araneae</taxon>
        <taxon>Araneomorphae</taxon>
        <taxon>Entelegynae</taxon>
        <taxon>Araneoidea</taxon>
        <taxon>Araneidae</taxon>
        <taxon>Caerostris</taxon>
    </lineage>
</organism>
<comment type="caution">
    <text evidence="2">The sequence shown here is derived from an EMBL/GenBank/DDBJ whole genome shotgun (WGS) entry which is preliminary data.</text>
</comment>